<gene>
    <name evidence="2" type="ORF">HID58_060164</name>
</gene>
<name>A0ABQ7ZV64_BRANA</name>
<evidence type="ECO:0000313" key="2">
    <source>
        <dbReference type="EMBL" id="KAH0884068.1"/>
    </source>
</evidence>
<feature type="compositionally biased region" description="Basic and acidic residues" evidence="1">
    <location>
        <begin position="25"/>
        <end position="45"/>
    </location>
</feature>
<dbReference type="Proteomes" id="UP000824890">
    <property type="component" value="Unassembled WGS sequence"/>
</dbReference>
<accession>A0ABQ7ZV64</accession>
<comment type="caution">
    <text evidence="2">The sequence shown here is derived from an EMBL/GenBank/DDBJ whole genome shotgun (WGS) entry which is preliminary data.</text>
</comment>
<organism evidence="2 3">
    <name type="scientific">Brassica napus</name>
    <name type="common">Rape</name>
    <dbReference type="NCBI Taxonomy" id="3708"/>
    <lineage>
        <taxon>Eukaryota</taxon>
        <taxon>Viridiplantae</taxon>
        <taxon>Streptophyta</taxon>
        <taxon>Embryophyta</taxon>
        <taxon>Tracheophyta</taxon>
        <taxon>Spermatophyta</taxon>
        <taxon>Magnoliopsida</taxon>
        <taxon>eudicotyledons</taxon>
        <taxon>Gunneridae</taxon>
        <taxon>Pentapetalae</taxon>
        <taxon>rosids</taxon>
        <taxon>malvids</taxon>
        <taxon>Brassicales</taxon>
        <taxon>Brassicaceae</taxon>
        <taxon>Brassiceae</taxon>
        <taxon>Brassica</taxon>
    </lineage>
</organism>
<feature type="compositionally biased region" description="Basic and acidic residues" evidence="1">
    <location>
        <begin position="89"/>
        <end position="122"/>
    </location>
</feature>
<sequence length="147" mass="16921">MYPVARRPMNTHPDESLLSFPGANKETRRITGEDEPETNHSHNDTFIDLSKLEGATTKRLGMKRPSEEPAKAMLKTPLPPGDKSRRRRCYESHNFPEAKPDVHHIGRNDATPESKTGREHRNWYTKTTDSLSHKSTLNFLKDDFLIR</sequence>
<feature type="region of interest" description="Disordered" evidence="1">
    <location>
        <begin position="1"/>
        <end position="122"/>
    </location>
</feature>
<dbReference type="EMBL" id="JAGKQM010000014">
    <property type="protein sequence ID" value="KAH0884068.1"/>
    <property type="molecule type" value="Genomic_DNA"/>
</dbReference>
<evidence type="ECO:0000313" key="3">
    <source>
        <dbReference type="Proteomes" id="UP000824890"/>
    </source>
</evidence>
<proteinExistence type="predicted"/>
<keyword evidence="3" id="KW-1185">Reference proteome</keyword>
<protein>
    <submittedName>
        <fullName evidence="2">Uncharacterized protein</fullName>
    </submittedName>
</protein>
<reference evidence="2 3" key="1">
    <citation type="submission" date="2021-05" db="EMBL/GenBank/DDBJ databases">
        <title>Genome Assembly of Synthetic Allotetraploid Brassica napus Reveals Homoeologous Exchanges between Subgenomes.</title>
        <authorList>
            <person name="Davis J.T."/>
        </authorList>
    </citation>
    <scope>NUCLEOTIDE SEQUENCE [LARGE SCALE GENOMIC DNA]</scope>
    <source>
        <strain evidence="3">cv. Da-Ae</strain>
        <tissue evidence="2">Seedling</tissue>
    </source>
</reference>
<evidence type="ECO:0000256" key="1">
    <source>
        <dbReference type="SAM" id="MobiDB-lite"/>
    </source>
</evidence>
<feature type="non-terminal residue" evidence="2">
    <location>
        <position position="147"/>
    </location>
</feature>